<evidence type="ECO:0000256" key="1">
    <source>
        <dbReference type="ARBA" id="ARBA00004496"/>
    </source>
</evidence>
<dbReference type="PANTHER" id="PTHR34981">
    <property type="entry name" value="CELL DIVISION PROTEIN ZAPA"/>
    <property type="match status" value="1"/>
</dbReference>
<dbReference type="RefSeq" id="WP_078921600.1">
    <property type="nucleotide sequence ID" value="NZ_FUYB01000003.1"/>
</dbReference>
<name>A0A1T4W617_9GAMM</name>
<dbReference type="OrthoDB" id="5772359at2"/>
<dbReference type="GO" id="GO:0005829">
    <property type="term" value="C:cytosol"/>
    <property type="evidence" value="ECO:0007669"/>
    <property type="project" value="TreeGrafter"/>
</dbReference>
<dbReference type="Proteomes" id="UP000190460">
    <property type="component" value="Unassembled WGS sequence"/>
</dbReference>
<evidence type="ECO:0000256" key="3">
    <source>
        <dbReference type="ARBA" id="ARBA00015195"/>
    </source>
</evidence>
<dbReference type="SUPFAM" id="SSF102829">
    <property type="entry name" value="Cell division protein ZapA-like"/>
    <property type="match status" value="1"/>
</dbReference>
<evidence type="ECO:0000256" key="5">
    <source>
        <dbReference type="ARBA" id="ARBA00022618"/>
    </source>
</evidence>
<proteinExistence type="inferred from homology"/>
<keyword evidence="8" id="KW-0131">Cell cycle</keyword>
<dbReference type="GO" id="GO:0000921">
    <property type="term" value="P:septin ring assembly"/>
    <property type="evidence" value="ECO:0007669"/>
    <property type="project" value="TreeGrafter"/>
</dbReference>
<keyword evidence="7" id="KW-0717">Septation</keyword>
<dbReference type="InterPro" id="IPR007838">
    <property type="entry name" value="Cell_div_ZapA-like"/>
</dbReference>
<comment type="similarity">
    <text evidence="2">Belongs to the ZapA family. Type 1 subfamily.</text>
</comment>
<dbReference type="Gene3D" id="1.20.5.50">
    <property type="match status" value="1"/>
</dbReference>
<gene>
    <name evidence="12" type="ORF">SAMN02745130_01124</name>
</gene>
<dbReference type="STRING" id="92487.SAMN02745130_01124"/>
<dbReference type="EMBL" id="FUYB01000003">
    <property type="protein sequence ID" value="SKA72579.1"/>
    <property type="molecule type" value="Genomic_DNA"/>
</dbReference>
<evidence type="ECO:0000256" key="2">
    <source>
        <dbReference type="ARBA" id="ARBA00010074"/>
    </source>
</evidence>
<dbReference type="PANTHER" id="PTHR34981:SF1">
    <property type="entry name" value="CELL DIVISION PROTEIN ZAPA"/>
    <property type="match status" value="1"/>
</dbReference>
<evidence type="ECO:0000256" key="6">
    <source>
        <dbReference type="ARBA" id="ARBA00023054"/>
    </source>
</evidence>
<evidence type="ECO:0000256" key="10">
    <source>
        <dbReference type="ARBA" id="ARBA00026068"/>
    </source>
</evidence>
<dbReference type="GO" id="GO:0000917">
    <property type="term" value="P:division septum assembly"/>
    <property type="evidence" value="ECO:0007669"/>
    <property type="project" value="UniProtKB-KW"/>
</dbReference>
<dbReference type="InterPro" id="IPR036192">
    <property type="entry name" value="Cell_div_ZapA-like_sf"/>
</dbReference>
<protein>
    <recommendedName>
        <fullName evidence="3">Cell division protein ZapA</fullName>
    </recommendedName>
    <alternativeName>
        <fullName evidence="11">Z ring-associated protein ZapA</fullName>
    </alternativeName>
</protein>
<comment type="function">
    <text evidence="9">Activator of cell division through the inhibition of FtsZ GTPase activity, therefore promoting FtsZ assembly into bundles of protofilaments necessary for the formation of the division Z ring. It is recruited early at mid-cell but it is not essential for cell division.</text>
</comment>
<comment type="subunit">
    <text evidence="10">Homodimer. Interacts with FtsZ.</text>
</comment>
<evidence type="ECO:0000256" key="9">
    <source>
        <dbReference type="ARBA" id="ARBA00024910"/>
    </source>
</evidence>
<dbReference type="InterPro" id="IPR042233">
    <property type="entry name" value="Cell_div_ZapA_N"/>
</dbReference>
<dbReference type="Gene3D" id="3.30.160.880">
    <property type="entry name" value="Cell division protein ZapA protomer, N-terminal domain"/>
    <property type="match status" value="1"/>
</dbReference>
<keyword evidence="13" id="KW-1185">Reference proteome</keyword>
<keyword evidence="5 12" id="KW-0132">Cell division</keyword>
<evidence type="ECO:0000313" key="12">
    <source>
        <dbReference type="EMBL" id="SKA72579.1"/>
    </source>
</evidence>
<evidence type="ECO:0000256" key="4">
    <source>
        <dbReference type="ARBA" id="ARBA00022490"/>
    </source>
</evidence>
<comment type="subcellular location">
    <subcellularLocation>
        <location evidence="1">Cytoplasm</location>
    </subcellularLocation>
</comment>
<evidence type="ECO:0000256" key="8">
    <source>
        <dbReference type="ARBA" id="ARBA00023306"/>
    </source>
</evidence>
<reference evidence="12 13" key="1">
    <citation type="submission" date="2017-02" db="EMBL/GenBank/DDBJ databases">
        <authorList>
            <person name="Peterson S.W."/>
        </authorList>
    </citation>
    <scope>NUCLEOTIDE SEQUENCE [LARGE SCALE GENOMIC DNA]</scope>
    <source>
        <strain evidence="12 13">ATCC 49788</strain>
    </source>
</reference>
<organism evidence="12 13">
    <name type="scientific">Thiothrix eikelboomii</name>
    <dbReference type="NCBI Taxonomy" id="92487"/>
    <lineage>
        <taxon>Bacteria</taxon>
        <taxon>Pseudomonadati</taxon>
        <taxon>Pseudomonadota</taxon>
        <taxon>Gammaproteobacteria</taxon>
        <taxon>Thiotrichales</taxon>
        <taxon>Thiotrichaceae</taxon>
        <taxon>Thiothrix</taxon>
    </lineage>
</organism>
<sequence>MEESLIVPVSVKIFGKEYTVACPEGQEQALILSAKRVDQEMRQVRESGKVLGTDRIAVMVALNLAHELLNQQGLEDQAAYTETLAKVEQIQTQVTAALAQYQQYATG</sequence>
<keyword evidence="4" id="KW-0963">Cytoplasm</keyword>
<evidence type="ECO:0000256" key="7">
    <source>
        <dbReference type="ARBA" id="ARBA00023210"/>
    </source>
</evidence>
<dbReference type="Pfam" id="PF05164">
    <property type="entry name" value="ZapA"/>
    <property type="match status" value="1"/>
</dbReference>
<accession>A0A1T4W617</accession>
<keyword evidence="6" id="KW-0175">Coiled coil</keyword>
<dbReference type="GO" id="GO:0043093">
    <property type="term" value="P:FtsZ-dependent cytokinesis"/>
    <property type="evidence" value="ECO:0007669"/>
    <property type="project" value="TreeGrafter"/>
</dbReference>
<evidence type="ECO:0000313" key="13">
    <source>
        <dbReference type="Proteomes" id="UP000190460"/>
    </source>
</evidence>
<dbReference type="GO" id="GO:0030428">
    <property type="term" value="C:cell septum"/>
    <property type="evidence" value="ECO:0007669"/>
    <property type="project" value="TreeGrafter"/>
</dbReference>
<dbReference type="GO" id="GO:0032153">
    <property type="term" value="C:cell division site"/>
    <property type="evidence" value="ECO:0007669"/>
    <property type="project" value="TreeGrafter"/>
</dbReference>
<evidence type="ECO:0000256" key="11">
    <source>
        <dbReference type="ARBA" id="ARBA00033158"/>
    </source>
</evidence>
<dbReference type="AlphaFoldDB" id="A0A1T4W617"/>